<evidence type="ECO:0000313" key="5">
    <source>
        <dbReference type="EMBL" id="MBT1154039.1"/>
    </source>
</evidence>
<dbReference type="SUPFAM" id="SSF46785">
    <property type="entry name" value="Winged helix' DNA-binding domain"/>
    <property type="match status" value="1"/>
</dbReference>
<dbReference type="InterPro" id="IPR036390">
    <property type="entry name" value="WH_DNA-bd_sf"/>
</dbReference>
<feature type="domain" description="HTH hxlR-type" evidence="4">
    <location>
        <begin position="11"/>
        <end position="109"/>
    </location>
</feature>
<evidence type="ECO:0000256" key="2">
    <source>
        <dbReference type="ARBA" id="ARBA00023125"/>
    </source>
</evidence>
<dbReference type="Proteomes" id="UP001138921">
    <property type="component" value="Unassembled WGS sequence"/>
</dbReference>
<keyword evidence="2" id="KW-0238">DNA-binding</keyword>
<dbReference type="PROSITE" id="PS51118">
    <property type="entry name" value="HTH_HXLR"/>
    <property type="match status" value="1"/>
</dbReference>
<evidence type="ECO:0000259" key="4">
    <source>
        <dbReference type="PROSITE" id="PS51118"/>
    </source>
</evidence>
<sequence>MPVYDVYAKNCPTRMLLDHIADKWTALVLWKISGGPVRFNQLRRDVEGISTKVLSQTLKRLGRDGLISREVFATVPVTVEYAITPLGQTLSEKIEILAEWAETNIEAVLAAQEHFDKAAGDEMGATAAGAANRRLIQAAGMR</sequence>
<dbReference type="InterPro" id="IPR036388">
    <property type="entry name" value="WH-like_DNA-bd_sf"/>
</dbReference>
<evidence type="ECO:0000313" key="6">
    <source>
        <dbReference type="Proteomes" id="UP001138921"/>
    </source>
</evidence>
<comment type="caution">
    <text evidence="5">The sequence shown here is derived from an EMBL/GenBank/DDBJ whole genome shotgun (WGS) entry which is preliminary data.</text>
</comment>
<organism evidence="5 6">
    <name type="scientific">Aminobacter anthyllidis</name>
    <dbReference type="NCBI Taxonomy" id="1035067"/>
    <lineage>
        <taxon>Bacteria</taxon>
        <taxon>Pseudomonadati</taxon>
        <taxon>Pseudomonadota</taxon>
        <taxon>Alphaproteobacteria</taxon>
        <taxon>Hyphomicrobiales</taxon>
        <taxon>Phyllobacteriaceae</taxon>
        <taxon>Aminobacter</taxon>
    </lineage>
</organism>
<dbReference type="Gene3D" id="1.10.10.10">
    <property type="entry name" value="Winged helix-like DNA-binding domain superfamily/Winged helix DNA-binding domain"/>
    <property type="match status" value="1"/>
</dbReference>
<dbReference type="PANTHER" id="PTHR33204">
    <property type="entry name" value="TRANSCRIPTIONAL REGULATOR, MARR FAMILY"/>
    <property type="match status" value="1"/>
</dbReference>
<name>A0A9X1D3T3_9HYPH</name>
<dbReference type="GO" id="GO:0003677">
    <property type="term" value="F:DNA binding"/>
    <property type="evidence" value="ECO:0007669"/>
    <property type="project" value="UniProtKB-KW"/>
</dbReference>
<gene>
    <name evidence="5" type="ORF">J1C56_00375</name>
</gene>
<reference evidence="5" key="1">
    <citation type="journal article" date="2021" name="Microorganisms">
        <title>Phylogenomic Reconstruction and Metabolic Potential of the Genus Aminobacter.</title>
        <authorList>
            <person name="Artuso I."/>
            <person name="Turrini P."/>
            <person name="Pirolo M."/>
            <person name="Lugli G.A."/>
            <person name="Ventura M."/>
            <person name="Visca P."/>
        </authorList>
    </citation>
    <scope>NUCLEOTIDE SEQUENCE</scope>
    <source>
        <strain evidence="5">LMG 26462</strain>
    </source>
</reference>
<keyword evidence="1" id="KW-0805">Transcription regulation</keyword>
<dbReference type="EMBL" id="JAFLWW010000001">
    <property type="protein sequence ID" value="MBT1154039.1"/>
    <property type="molecule type" value="Genomic_DNA"/>
</dbReference>
<dbReference type="InterPro" id="IPR002577">
    <property type="entry name" value="HTH_HxlR"/>
</dbReference>
<dbReference type="AlphaFoldDB" id="A0A9X1D3T3"/>
<proteinExistence type="predicted"/>
<keyword evidence="3" id="KW-0804">Transcription</keyword>
<keyword evidence="6" id="KW-1185">Reference proteome</keyword>
<protein>
    <submittedName>
        <fullName evidence="5">Helix-turn-helix transcriptional regulator</fullName>
    </submittedName>
</protein>
<accession>A0A9X1D3T3</accession>
<reference evidence="5" key="2">
    <citation type="submission" date="2021-03" db="EMBL/GenBank/DDBJ databases">
        <authorList>
            <person name="Artuso I."/>
            <person name="Turrini P."/>
            <person name="Pirolo M."/>
            <person name="Lugli G.A."/>
            <person name="Ventura M."/>
            <person name="Visca P."/>
        </authorList>
    </citation>
    <scope>NUCLEOTIDE SEQUENCE</scope>
    <source>
        <strain evidence="5">LMG 26462</strain>
    </source>
</reference>
<dbReference type="Pfam" id="PF01638">
    <property type="entry name" value="HxlR"/>
    <property type="match status" value="1"/>
</dbReference>
<evidence type="ECO:0000256" key="1">
    <source>
        <dbReference type="ARBA" id="ARBA00023015"/>
    </source>
</evidence>
<dbReference type="PANTHER" id="PTHR33204:SF37">
    <property type="entry name" value="HTH-TYPE TRANSCRIPTIONAL REGULATOR YODB"/>
    <property type="match status" value="1"/>
</dbReference>
<evidence type="ECO:0000256" key="3">
    <source>
        <dbReference type="ARBA" id="ARBA00023163"/>
    </source>
</evidence>